<organism evidence="2 3">
    <name type="scientific">Pseudaminobacter soli</name>
    <name type="common">ex Li et al. 2025</name>
    <dbReference type="NCBI Taxonomy" id="1295366"/>
    <lineage>
        <taxon>Bacteria</taxon>
        <taxon>Pseudomonadati</taxon>
        <taxon>Pseudomonadota</taxon>
        <taxon>Alphaproteobacteria</taxon>
        <taxon>Hyphomicrobiales</taxon>
        <taxon>Phyllobacteriaceae</taxon>
        <taxon>Pseudaminobacter</taxon>
    </lineage>
</organism>
<proteinExistence type="predicted"/>
<feature type="compositionally biased region" description="Basic and acidic residues" evidence="1">
    <location>
        <begin position="73"/>
        <end position="86"/>
    </location>
</feature>
<gene>
    <name evidence="2" type="ORF">C7I85_02000</name>
</gene>
<evidence type="ECO:0000313" key="2">
    <source>
        <dbReference type="EMBL" id="PSJ64236.1"/>
    </source>
</evidence>
<dbReference type="Proteomes" id="UP000240653">
    <property type="component" value="Unassembled WGS sequence"/>
</dbReference>
<dbReference type="AlphaFoldDB" id="A0A2P7SP21"/>
<protein>
    <recommendedName>
        <fullName evidence="4">DUF2188 domain-containing protein</fullName>
    </recommendedName>
</protein>
<evidence type="ECO:0008006" key="4">
    <source>
        <dbReference type="Google" id="ProtNLM"/>
    </source>
</evidence>
<dbReference type="Pfam" id="PF09954">
    <property type="entry name" value="DUF2188"/>
    <property type="match status" value="1"/>
</dbReference>
<evidence type="ECO:0000256" key="1">
    <source>
        <dbReference type="SAM" id="MobiDB-lite"/>
    </source>
</evidence>
<feature type="region of interest" description="Disordered" evidence="1">
    <location>
        <begin position="64"/>
        <end position="86"/>
    </location>
</feature>
<evidence type="ECO:0000313" key="3">
    <source>
        <dbReference type="Proteomes" id="UP000240653"/>
    </source>
</evidence>
<sequence length="86" mass="9474">MTKVTYQIVEHDGGWAYKLGDVYSETYSSRQAAIEAAKAAASEQQLAGRTEGITYQDADGHWHEEVSLGSDRPQADVEGDQKEGRK</sequence>
<name>A0A2P7SP21_9HYPH</name>
<keyword evidence="3" id="KW-1185">Reference proteome</keyword>
<dbReference type="EMBL" id="PXYL01000001">
    <property type="protein sequence ID" value="PSJ64236.1"/>
    <property type="molecule type" value="Genomic_DNA"/>
</dbReference>
<reference evidence="2 3" key="1">
    <citation type="submission" date="2018-03" db="EMBL/GenBank/DDBJ databases">
        <title>The draft genome of Mesorhizobium soli JCM 19897.</title>
        <authorList>
            <person name="Li L."/>
            <person name="Liu L."/>
            <person name="Liang L."/>
            <person name="Wang T."/>
            <person name="Zhang X."/>
        </authorList>
    </citation>
    <scope>NUCLEOTIDE SEQUENCE [LARGE SCALE GENOMIC DNA]</scope>
    <source>
        <strain evidence="2 3">JCM 19897</strain>
    </source>
</reference>
<dbReference type="RefSeq" id="WP_106722270.1">
    <property type="nucleotide sequence ID" value="NZ_PXYL01000001.1"/>
</dbReference>
<comment type="caution">
    <text evidence="2">The sequence shown here is derived from an EMBL/GenBank/DDBJ whole genome shotgun (WGS) entry which is preliminary data.</text>
</comment>
<dbReference type="OrthoDB" id="7596641at2"/>
<accession>A0A2P7SP21</accession>
<dbReference type="InterPro" id="IPR018691">
    <property type="entry name" value="DUF2188"/>
</dbReference>